<sequence length="174" mass="18950">MMQRTLRACMALLCLIPEMGQSCGYDALYPNPFEQNWPGTVNIAMATATAVSREQLPPLTALTGEAGFSRSQAWLQTLKSRLQQAGVGGGISILLIDSGLWSRVRGKESLLLQLHTPGPHPNDRIMLLSEAAISAMLNGSLTIEQGLQLGIVELQRDDNQQLQRDLHKALSSQT</sequence>
<protein>
    <submittedName>
        <fullName evidence="1">Uncharacterized protein</fullName>
    </submittedName>
</protein>
<dbReference type="RefSeq" id="WP_058052115.1">
    <property type="nucleotide sequence ID" value="NZ_CP065745.1"/>
</dbReference>
<gene>
    <name evidence="1" type="ORF">I6G90_08870</name>
</gene>
<dbReference type="AlphaFoldDB" id="A0A0T6UYD5"/>
<organism evidence="1 2">
    <name type="scientific">Aeromonas allosaccharophila</name>
    <dbReference type="NCBI Taxonomy" id="656"/>
    <lineage>
        <taxon>Bacteria</taxon>
        <taxon>Pseudomonadati</taxon>
        <taxon>Pseudomonadota</taxon>
        <taxon>Gammaproteobacteria</taxon>
        <taxon>Aeromonadales</taxon>
        <taxon>Aeromonadaceae</taxon>
        <taxon>Aeromonas</taxon>
    </lineage>
</organism>
<reference evidence="1 2" key="1">
    <citation type="submission" date="2020-12" db="EMBL/GenBank/DDBJ databases">
        <title>FDA dAtabase for Regulatory Grade micrObial Sequences (FDA-ARGOS): Supporting development and validation of Infectious Disease Dx tests.</title>
        <authorList>
            <person name="Sproer C."/>
            <person name="Gronow S."/>
            <person name="Severitt S."/>
            <person name="Schroder I."/>
            <person name="Tallon L."/>
            <person name="Sadzewicz L."/>
            <person name="Zhao X."/>
            <person name="Boylan J."/>
            <person name="Ott S."/>
            <person name="Bowen H."/>
            <person name="Vavikolanu K."/>
            <person name="Mehta A."/>
            <person name="Aluvathingal J."/>
            <person name="Nadendla S."/>
            <person name="Lowell S."/>
            <person name="Myers T."/>
            <person name="Yan Y."/>
            <person name="Sichtig H."/>
        </authorList>
    </citation>
    <scope>NUCLEOTIDE SEQUENCE [LARGE SCALE GENOMIC DNA]</scope>
    <source>
        <strain evidence="1 2">FDAARGOS_933</strain>
    </source>
</reference>
<evidence type="ECO:0000313" key="1">
    <source>
        <dbReference type="EMBL" id="QPR56487.1"/>
    </source>
</evidence>
<proteinExistence type="predicted"/>
<dbReference type="Proteomes" id="UP000595101">
    <property type="component" value="Chromosome"/>
</dbReference>
<name>A0A0T6UYD5_9GAMM</name>
<dbReference type="GeneID" id="60785714"/>
<evidence type="ECO:0000313" key="2">
    <source>
        <dbReference type="Proteomes" id="UP000595101"/>
    </source>
</evidence>
<dbReference type="KEGG" id="aall:I6G90_08870"/>
<accession>A0A0T6UYD5</accession>
<dbReference type="EMBL" id="CP065745">
    <property type="protein sequence ID" value="QPR56487.1"/>
    <property type="molecule type" value="Genomic_DNA"/>
</dbReference>